<protein>
    <submittedName>
        <fullName evidence="4">Zonadhesin</fullName>
    </submittedName>
</protein>
<organism evidence="4 5">
    <name type="scientific">Mizuhopecten yessoensis</name>
    <name type="common">Japanese scallop</name>
    <name type="synonym">Patinopecten yessoensis</name>
    <dbReference type="NCBI Taxonomy" id="6573"/>
    <lineage>
        <taxon>Eukaryota</taxon>
        <taxon>Metazoa</taxon>
        <taxon>Spiralia</taxon>
        <taxon>Lophotrochozoa</taxon>
        <taxon>Mollusca</taxon>
        <taxon>Bivalvia</taxon>
        <taxon>Autobranchia</taxon>
        <taxon>Pteriomorphia</taxon>
        <taxon>Pectinida</taxon>
        <taxon>Pectinoidea</taxon>
        <taxon>Pectinidae</taxon>
        <taxon>Mizuhopecten</taxon>
    </lineage>
</organism>
<feature type="domain" description="Chitin-binding type-4" evidence="3">
    <location>
        <begin position="17"/>
        <end position="204"/>
    </location>
</feature>
<feature type="compositionally biased region" description="Low complexity" evidence="1">
    <location>
        <begin position="225"/>
        <end position="316"/>
    </location>
</feature>
<name>A0A210Q5L7_MIZYE</name>
<keyword evidence="5" id="KW-1185">Reference proteome</keyword>
<dbReference type="Pfam" id="PF03067">
    <property type="entry name" value="LPMO_10"/>
    <property type="match status" value="1"/>
</dbReference>
<dbReference type="EMBL" id="NEDP02004925">
    <property type="protein sequence ID" value="OWF44011.1"/>
    <property type="molecule type" value="Genomic_DNA"/>
</dbReference>
<feature type="signal peptide" evidence="2">
    <location>
        <begin position="1"/>
        <end position="16"/>
    </location>
</feature>
<evidence type="ECO:0000256" key="2">
    <source>
        <dbReference type="SAM" id="SignalP"/>
    </source>
</evidence>
<accession>A0A210Q5L7</accession>
<gene>
    <name evidence="4" type="ORF">KP79_PYT21178</name>
</gene>
<feature type="chain" id="PRO_5012781188" evidence="2">
    <location>
        <begin position="17"/>
        <end position="360"/>
    </location>
</feature>
<dbReference type="OrthoDB" id="64893at2759"/>
<keyword evidence="2" id="KW-0732">Signal</keyword>
<dbReference type="InterPro" id="IPR004302">
    <property type="entry name" value="Cellulose/chitin-bd_N"/>
</dbReference>
<evidence type="ECO:0000313" key="5">
    <source>
        <dbReference type="Proteomes" id="UP000242188"/>
    </source>
</evidence>
<evidence type="ECO:0000313" key="4">
    <source>
        <dbReference type="EMBL" id="OWF44011.1"/>
    </source>
</evidence>
<evidence type="ECO:0000256" key="1">
    <source>
        <dbReference type="SAM" id="MobiDB-lite"/>
    </source>
</evidence>
<evidence type="ECO:0000259" key="3">
    <source>
        <dbReference type="Pfam" id="PF03067"/>
    </source>
</evidence>
<proteinExistence type="predicted"/>
<reference evidence="4 5" key="1">
    <citation type="journal article" date="2017" name="Nat. Ecol. Evol.">
        <title>Scallop genome provides insights into evolution of bilaterian karyotype and development.</title>
        <authorList>
            <person name="Wang S."/>
            <person name="Zhang J."/>
            <person name="Jiao W."/>
            <person name="Li J."/>
            <person name="Xun X."/>
            <person name="Sun Y."/>
            <person name="Guo X."/>
            <person name="Huan P."/>
            <person name="Dong B."/>
            <person name="Zhang L."/>
            <person name="Hu X."/>
            <person name="Sun X."/>
            <person name="Wang J."/>
            <person name="Zhao C."/>
            <person name="Wang Y."/>
            <person name="Wang D."/>
            <person name="Huang X."/>
            <person name="Wang R."/>
            <person name="Lv J."/>
            <person name="Li Y."/>
            <person name="Zhang Z."/>
            <person name="Liu B."/>
            <person name="Lu W."/>
            <person name="Hui Y."/>
            <person name="Liang J."/>
            <person name="Zhou Z."/>
            <person name="Hou R."/>
            <person name="Li X."/>
            <person name="Liu Y."/>
            <person name="Li H."/>
            <person name="Ning X."/>
            <person name="Lin Y."/>
            <person name="Zhao L."/>
            <person name="Xing Q."/>
            <person name="Dou J."/>
            <person name="Li Y."/>
            <person name="Mao J."/>
            <person name="Guo H."/>
            <person name="Dou H."/>
            <person name="Li T."/>
            <person name="Mu C."/>
            <person name="Jiang W."/>
            <person name="Fu Q."/>
            <person name="Fu X."/>
            <person name="Miao Y."/>
            <person name="Liu J."/>
            <person name="Yu Q."/>
            <person name="Li R."/>
            <person name="Liao H."/>
            <person name="Li X."/>
            <person name="Kong Y."/>
            <person name="Jiang Z."/>
            <person name="Chourrout D."/>
            <person name="Li R."/>
            <person name="Bao Z."/>
        </authorList>
    </citation>
    <scope>NUCLEOTIDE SEQUENCE [LARGE SCALE GENOMIC DNA]</scope>
    <source>
        <strain evidence="4 5">PY_sf001</strain>
    </source>
</reference>
<dbReference type="Proteomes" id="UP000242188">
    <property type="component" value="Unassembled WGS sequence"/>
</dbReference>
<dbReference type="AlphaFoldDB" id="A0A210Q5L7"/>
<feature type="region of interest" description="Disordered" evidence="1">
    <location>
        <begin position="217"/>
        <end position="316"/>
    </location>
</feature>
<sequence>MKVLCLLLAIVVTVRGHGRLWEPPSRSTMFRRGYATPPNYNDNQLNCGGFATQWGYPNKGKCGICGDPYNGKRKNEAGGRYATGMITRKYSEGQIIDLDVEVTANHMGWFEFRVCPNNNVKKAATQECLDQHKLQLADGSGTKYYITRAVGHFNMKYRLPFGLTCTQCVLQWKWHVANSWGTDPDGRSGIGNGPQEEFYGCSDVAIEGRSGAAVVGPVVTSNSYPKPTTTTPKPTTTTPKPTTTTSQPTTTTPKPTTTTPKPTITTPKPTITTPKPTTTTPKPTTTTPKPTTTTPKPTTTTTQPTTTTTTPKPTTKQYVATLTPKPNRATATIPSTTVLPVAAAQSSTCTDRYFLDNLKR</sequence>
<dbReference type="PRINTS" id="PR01217">
    <property type="entry name" value="PRICHEXTENSN"/>
</dbReference>
<comment type="caution">
    <text evidence="4">The sequence shown here is derived from an EMBL/GenBank/DDBJ whole genome shotgun (WGS) entry which is preliminary data.</text>
</comment>